<keyword evidence="2" id="KW-1185">Reference proteome</keyword>
<accession>A0A964E234</accession>
<name>A0A964E234_9PROT</name>
<proteinExistence type="predicted"/>
<reference evidence="1" key="2">
    <citation type="submission" date="2021-01" db="EMBL/GenBank/DDBJ databases">
        <authorList>
            <person name="Mieszkin S."/>
            <person name="Pouder E."/>
            <person name="Alain K."/>
        </authorList>
    </citation>
    <scope>NUCLEOTIDE SEQUENCE</scope>
    <source>
        <strain evidence="1">HW T2.11</strain>
    </source>
</reference>
<dbReference type="RefSeq" id="WP_227324063.1">
    <property type="nucleotide sequence ID" value="NZ_JAESVB010000034.1"/>
</dbReference>
<dbReference type="AlphaFoldDB" id="A0A964E234"/>
<dbReference type="Proteomes" id="UP000708298">
    <property type="component" value="Unassembled WGS sequence"/>
</dbReference>
<organism evidence="1 2">
    <name type="scientific">Acidisoma silvae</name>
    <dbReference type="NCBI Taxonomy" id="2802396"/>
    <lineage>
        <taxon>Bacteria</taxon>
        <taxon>Pseudomonadati</taxon>
        <taxon>Pseudomonadota</taxon>
        <taxon>Alphaproteobacteria</taxon>
        <taxon>Acetobacterales</taxon>
        <taxon>Acidocellaceae</taxon>
        <taxon>Acidisoma</taxon>
    </lineage>
</organism>
<evidence type="ECO:0000313" key="2">
    <source>
        <dbReference type="Proteomes" id="UP000708298"/>
    </source>
</evidence>
<protein>
    <submittedName>
        <fullName evidence="1">Uncharacterized protein</fullName>
    </submittedName>
</protein>
<reference evidence="1" key="1">
    <citation type="journal article" date="2021" name="Microorganisms">
        <title>Acidisoma silvae sp. nov. and Acidisomacellulosilytica sp. nov., Two Acidophilic Bacteria Isolated from Decaying Wood, Hydrolyzing Cellulose and Producing Poly-3-hydroxybutyrate.</title>
        <authorList>
            <person name="Mieszkin S."/>
            <person name="Pouder E."/>
            <person name="Uroz S."/>
            <person name="Simon-Colin C."/>
            <person name="Alain K."/>
        </authorList>
    </citation>
    <scope>NUCLEOTIDE SEQUENCE</scope>
    <source>
        <strain evidence="1">HW T2.11</strain>
    </source>
</reference>
<sequence length="62" mass="6536">MTISKVSIGGAGRVVFNMTEGLDMHGASICSGTTPPGQAPFDDNANIYNYVPMILQLDQSGF</sequence>
<gene>
    <name evidence="1" type="ORF">ASILVAE211_24795</name>
</gene>
<dbReference type="EMBL" id="JAESVB010000034">
    <property type="protein sequence ID" value="MCB8878418.1"/>
    <property type="molecule type" value="Genomic_DNA"/>
</dbReference>
<evidence type="ECO:0000313" key="1">
    <source>
        <dbReference type="EMBL" id="MCB8878418.1"/>
    </source>
</evidence>
<comment type="caution">
    <text evidence="1">The sequence shown here is derived from an EMBL/GenBank/DDBJ whole genome shotgun (WGS) entry which is preliminary data.</text>
</comment>